<evidence type="ECO:0000259" key="1">
    <source>
        <dbReference type="PROSITE" id="PS51186"/>
    </source>
</evidence>
<gene>
    <name evidence="2" type="ORF">NKI27_11895</name>
</gene>
<protein>
    <submittedName>
        <fullName evidence="2">GNAT family N-acetyltransferase</fullName>
    </submittedName>
</protein>
<dbReference type="Gene3D" id="3.40.630.30">
    <property type="match status" value="1"/>
</dbReference>
<feature type="domain" description="N-acetyltransferase" evidence="1">
    <location>
        <begin position="1"/>
        <end position="148"/>
    </location>
</feature>
<dbReference type="PROSITE" id="PS51186">
    <property type="entry name" value="GNAT"/>
    <property type="match status" value="1"/>
</dbReference>
<evidence type="ECO:0000313" key="2">
    <source>
        <dbReference type="EMBL" id="UZE94780.1"/>
    </source>
</evidence>
<dbReference type="Proteomes" id="UP001163739">
    <property type="component" value="Chromosome"/>
</dbReference>
<accession>A0ABY6MYA1</accession>
<name>A0ABY6MYA1_9ALTE</name>
<sequence length="170" mass="18475">MFVRKMEEKDLDAVSATCMASFMQSVAGTLSEEGVSTFSKIAASNAFLDRMKGDNLMLVAEIDGKVEGVIELKEGRHVAMLFISPERQKKGIGKKLLSSALNHAKVEIVTVSASLSSVPAYEKYGFECKGEEGESAGLAYQPMEIKLNNYRHRVSFGTLGALFGAQENNN</sequence>
<dbReference type="EMBL" id="CP100390">
    <property type="protein sequence ID" value="UZE94780.1"/>
    <property type="molecule type" value="Genomic_DNA"/>
</dbReference>
<proteinExistence type="predicted"/>
<dbReference type="SUPFAM" id="SSF55729">
    <property type="entry name" value="Acyl-CoA N-acyltransferases (Nat)"/>
    <property type="match status" value="1"/>
</dbReference>
<dbReference type="RefSeq" id="WP_265046274.1">
    <property type="nucleotide sequence ID" value="NZ_CP100390.1"/>
</dbReference>
<dbReference type="PANTHER" id="PTHR43451">
    <property type="entry name" value="ACETYLTRANSFERASE (GNAT) FAMILY PROTEIN"/>
    <property type="match status" value="1"/>
</dbReference>
<keyword evidence="3" id="KW-1185">Reference proteome</keyword>
<dbReference type="Pfam" id="PF13673">
    <property type="entry name" value="Acetyltransf_10"/>
    <property type="match status" value="1"/>
</dbReference>
<reference evidence="2" key="1">
    <citation type="submission" date="2022-06" db="EMBL/GenBank/DDBJ databases">
        <title>Alkalimarinus sp. nov., isolated from gut of a Alitta virens.</title>
        <authorList>
            <person name="Yang A.I."/>
            <person name="Shin N.-R."/>
        </authorList>
    </citation>
    <scope>NUCLEOTIDE SEQUENCE</scope>
    <source>
        <strain evidence="2">A2M4</strain>
    </source>
</reference>
<dbReference type="InterPro" id="IPR000182">
    <property type="entry name" value="GNAT_dom"/>
</dbReference>
<dbReference type="InterPro" id="IPR016181">
    <property type="entry name" value="Acyl_CoA_acyltransferase"/>
</dbReference>
<dbReference type="PANTHER" id="PTHR43451:SF1">
    <property type="entry name" value="ACETYLTRANSFERASE"/>
    <property type="match status" value="1"/>
</dbReference>
<dbReference type="CDD" id="cd04301">
    <property type="entry name" value="NAT_SF"/>
    <property type="match status" value="1"/>
</dbReference>
<dbReference type="InterPro" id="IPR052564">
    <property type="entry name" value="N-acetyltrans/Recomb-assoc"/>
</dbReference>
<evidence type="ECO:0000313" key="3">
    <source>
        <dbReference type="Proteomes" id="UP001163739"/>
    </source>
</evidence>
<organism evidence="2 3">
    <name type="scientific">Alkalimarinus alittae</name>
    <dbReference type="NCBI Taxonomy" id="2961619"/>
    <lineage>
        <taxon>Bacteria</taxon>
        <taxon>Pseudomonadati</taxon>
        <taxon>Pseudomonadota</taxon>
        <taxon>Gammaproteobacteria</taxon>
        <taxon>Alteromonadales</taxon>
        <taxon>Alteromonadaceae</taxon>
        <taxon>Alkalimarinus</taxon>
    </lineage>
</organism>